<dbReference type="Proteomes" id="UP001430953">
    <property type="component" value="Unassembled WGS sequence"/>
</dbReference>
<proteinExistence type="predicted"/>
<reference evidence="3 4" key="1">
    <citation type="submission" date="2023-03" db="EMBL/GenBank/DDBJ databases">
        <title>High recombination rates correlate with genetic variation in Cardiocondyla obscurior ants.</title>
        <authorList>
            <person name="Errbii M."/>
        </authorList>
    </citation>
    <scope>NUCLEOTIDE SEQUENCE [LARGE SCALE GENOMIC DNA]</scope>
    <source>
        <strain evidence="3">Alpha-2009</strain>
        <tissue evidence="3">Whole body</tissue>
    </source>
</reference>
<evidence type="ECO:0000313" key="2">
    <source>
        <dbReference type="EMBL" id="KAL0109746.1"/>
    </source>
</evidence>
<accession>A0AAW2FKG9</accession>
<gene>
    <name evidence="3" type="ORF">PUN28_009824</name>
    <name evidence="2" type="ORF">PUN28_014644</name>
</gene>
<evidence type="ECO:0000313" key="4">
    <source>
        <dbReference type="Proteomes" id="UP001430953"/>
    </source>
</evidence>
<evidence type="ECO:0000256" key="1">
    <source>
        <dbReference type="SAM" id="Coils"/>
    </source>
</evidence>
<evidence type="ECO:0000313" key="3">
    <source>
        <dbReference type="EMBL" id="KAL0116439.1"/>
    </source>
</evidence>
<comment type="caution">
    <text evidence="3">The sequence shown here is derived from an EMBL/GenBank/DDBJ whole genome shotgun (WGS) entry which is preliminary data.</text>
</comment>
<feature type="coiled-coil region" evidence="1">
    <location>
        <begin position="100"/>
        <end position="127"/>
    </location>
</feature>
<sequence length="190" mass="21777">MEKARLEEMTIKDLRTEAISYGLPDCGEEATRASLIATILEHLERIRTIDETAAGSSASGADGGSAEPRGMAEYYPLTRELREVMTSVTGEISRQQARIYKRLKLDQQQEQRDMIQLQKKMMDQQEELFTFFMQALTAGARSPSDPVGFYRRLNRRGSTRGRRDRSWRLTGFERNCKEQHQATVDQVQPL</sequence>
<dbReference type="EMBL" id="JADYXP020000015">
    <property type="protein sequence ID" value="KAL0109746.1"/>
    <property type="molecule type" value="Genomic_DNA"/>
</dbReference>
<organism evidence="3 4">
    <name type="scientific">Cardiocondyla obscurior</name>
    <dbReference type="NCBI Taxonomy" id="286306"/>
    <lineage>
        <taxon>Eukaryota</taxon>
        <taxon>Metazoa</taxon>
        <taxon>Ecdysozoa</taxon>
        <taxon>Arthropoda</taxon>
        <taxon>Hexapoda</taxon>
        <taxon>Insecta</taxon>
        <taxon>Pterygota</taxon>
        <taxon>Neoptera</taxon>
        <taxon>Endopterygota</taxon>
        <taxon>Hymenoptera</taxon>
        <taxon>Apocrita</taxon>
        <taxon>Aculeata</taxon>
        <taxon>Formicoidea</taxon>
        <taxon>Formicidae</taxon>
        <taxon>Myrmicinae</taxon>
        <taxon>Cardiocondyla</taxon>
    </lineage>
</organism>
<keyword evidence="4" id="KW-1185">Reference proteome</keyword>
<dbReference type="AlphaFoldDB" id="A0AAW2FKG9"/>
<dbReference type="EMBL" id="JADYXP020000009">
    <property type="protein sequence ID" value="KAL0116439.1"/>
    <property type="molecule type" value="Genomic_DNA"/>
</dbReference>
<keyword evidence="1" id="KW-0175">Coiled coil</keyword>
<protein>
    <submittedName>
        <fullName evidence="3">Uncharacterized protein</fullName>
    </submittedName>
</protein>
<name>A0AAW2FKG9_9HYME</name>